<dbReference type="Proteomes" id="UP000444185">
    <property type="component" value="Unassembled WGS sequence"/>
</dbReference>
<name>A0A844XZ70_9SPHN</name>
<keyword evidence="2" id="KW-1185">Reference proteome</keyword>
<comment type="caution">
    <text evidence="1">The sequence shown here is derived from an EMBL/GenBank/DDBJ whole genome shotgun (WGS) entry which is preliminary data.</text>
</comment>
<sequence length="46" mass="5096">MGERGLKPRSPTFHARLAAVLLRRLLSKAGSKHGNIGGLVECERRR</sequence>
<evidence type="ECO:0000313" key="2">
    <source>
        <dbReference type="Proteomes" id="UP000444185"/>
    </source>
</evidence>
<protein>
    <submittedName>
        <fullName evidence="1">Uncharacterized protein</fullName>
    </submittedName>
</protein>
<dbReference type="AlphaFoldDB" id="A0A844XZ70"/>
<accession>A0A844XZ70</accession>
<reference evidence="1 2" key="1">
    <citation type="submission" date="2019-12" db="EMBL/GenBank/DDBJ databases">
        <title>Genomic-based taxomic classification of the family Erythrobacteraceae.</title>
        <authorList>
            <person name="Xu L."/>
        </authorList>
    </citation>
    <scope>NUCLEOTIDE SEQUENCE [LARGE SCALE GENOMIC DNA]</scope>
    <source>
        <strain evidence="1 2">DSM 16225</strain>
    </source>
</reference>
<organism evidence="1 2">
    <name type="scientific">Qipengyuania gaetbuli</name>
    <dbReference type="NCBI Taxonomy" id="266952"/>
    <lineage>
        <taxon>Bacteria</taxon>
        <taxon>Pseudomonadati</taxon>
        <taxon>Pseudomonadota</taxon>
        <taxon>Alphaproteobacteria</taxon>
        <taxon>Sphingomonadales</taxon>
        <taxon>Erythrobacteraceae</taxon>
        <taxon>Qipengyuania</taxon>
    </lineage>
</organism>
<dbReference type="EMBL" id="WTYF01000004">
    <property type="protein sequence ID" value="MXO50866.1"/>
    <property type="molecule type" value="Genomic_DNA"/>
</dbReference>
<evidence type="ECO:0000313" key="1">
    <source>
        <dbReference type="EMBL" id="MXO50866.1"/>
    </source>
</evidence>
<gene>
    <name evidence="1" type="ORF">GRI42_06045</name>
</gene>
<dbReference type="RefSeq" id="WP_160607422.1">
    <property type="nucleotide sequence ID" value="NZ_WTYF01000004.1"/>
</dbReference>
<proteinExistence type="predicted"/>